<organism evidence="2 3">
    <name type="scientific">Oncorhynchus kisutch</name>
    <name type="common">Coho salmon</name>
    <name type="synonym">Salmo kisutch</name>
    <dbReference type="NCBI Taxonomy" id="8019"/>
    <lineage>
        <taxon>Eukaryota</taxon>
        <taxon>Metazoa</taxon>
        <taxon>Chordata</taxon>
        <taxon>Craniata</taxon>
        <taxon>Vertebrata</taxon>
        <taxon>Euteleostomi</taxon>
        <taxon>Actinopterygii</taxon>
        <taxon>Neopterygii</taxon>
        <taxon>Teleostei</taxon>
        <taxon>Protacanthopterygii</taxon>
        <taxon>Salmoniformes</taxon>
        <taxon>Salmonidae</taxon>
        <taxon>Salmoninae</taxon>
        <taxon>Oncorhynchus</taxon>
    </lineage>
</organism>
<dbReference type="AlphaFoldDB" id="A0A8C7CYD4"/>
<sequence>MFESPRKSINEGDALSKSQEELSETPPGSPVNEPIVRGIFQIRKKSHDVLLPSTRVTWSLIQPETPTGELTSETLRRTEYVQLKDMFEVKVKRDATSQQTGGTLLGITLFQFKKNGPKLKDHAIHFNNMNVEHCEIWFKKMKEILRGNASLSTLRQQFVADLCVCCVSYMCVFSRVVAFGGDGSVAEMAHGLLLQAQMESGRDTDSMFTPVQAPLPLGLIPAGEEQGWQRTHTTTKTYTHTHMRKHTRMHTHTPAGEEQGWLDLSVLQLFSILTQYLEQLISGY</sequence>
<gene>
    <name evidence="2" type="primary">CERKL</name>
</gene>
<protein>
    <submittedName>
        <fullName evidence="2">Ceramide kinase-like</fullName>
    </submittedName>
</protein>
<feature type="compositionally biased region" description="Basic and acidic residues" evidence="1">
    <location>
        <begin position="1"/>
        <end position="10"/>
    </location>
</feature>
<reference evidence="2" key="1">
    <citation type="submission" date="2025-08" db="UniProtKB">
        <authorList>
            <consortium name="Ensembl"/>
        </authorList>
    </citation>
    <scope>IDENTIFICATION</scope>
</reference>
<evidence type="ECO:0000313" key="3">
    <source>
        <dbReference type="Proteomes" id="UP000694557"/>
    </source>
</evidence>
<dbReference type="InterPro" id="IPR017438">
    <property type="entry name" value="ATP-NAD_kinase_N"/>
</dbReference>
<evidence type="ECO:0000313" key="2">
    <source>
        <dbReference type="Ensembl" id="ENSOKIP00005011346.1"/>
    </source>
</evidence>
<dbReference type="Proteomes" id="UP000694557">
    <property type="component" value="Unassembled WGS sequence"/>
</dbReference>
<evidence type="ECO:0000256" key="1">
    <source>
        <dbReference type="SAM" id="MobiDB-lite"/>
    </source>
</evidence>
<name>A0A8C7CYD4_ONCKI</name>
<dbReference type="GeneTree" id="ENSGT00940000157578"/>
<dbReference type="Ensembl" id="ENSOKIT00005012120.1">
    <property type="protein sequence ID" value="ENSOKIP00005011346.1"/>
    <property type="gene ID" value="ENSOKIG00005005040.1"/>
</dbReference>
<dbReference type="Gene3D" id="3.40.50.10330">
    <property type="entry name" value="Probable inorganic polyphosphate/atp-NAD kinase, domain 1"/>
    <property type="match status" value="1"/>
</dbReference>
<proteinExistence type="predicted"/>
<dbReference type="InterPro" id="IPR016064">
    <property type="entry name" value="NAD/diacylglycerol_kinase_sf"/>
</dbReference>
<accession>A0A8C7CYD4</accession>
<feature type="region of interest" description="Disordered" evidence="1">
    <location>
        <begin position="1"/>
        <end position="34"/>
    </location>
</feature>
<keyword evidence="3" id="KW-1185">Reference proteome</keyword>
<dbReference type="SUPFAM" id="SSF111331">
    <property type="entry name" value="NAD kinase/diacylglycerol kinase-like"/>
    <property type="match status" value="1"/>
</dbReference>
<reference evidence="2" key="2">
    <citation type="submission" date="2025-09" db="UniProtKB">
        <authorList>
            <consortium name="Ensembl"/>
        </authorList>
    </citation>
    <scope>IDENTIFICATION</scope>
</reference>